<evidence type="ECO:0000256" key="1">
    <source>
        <dbReference type="SAM" id="MobiDB-lite"/>
    </source>
</evidence>
<feature type="region of interest" description="Disordered" evidence="1">
    <location>
        <begin position="94"/>
        <end position="165"/>
    </location>
</feature>
<evidence type="ECO:0000313" key="3">
    <source>
        <dbReference type="EMBL" id="QWZ09029.1"/>
    </source>
</evidence>
<evidence type="ECO:0000256" key="2">
    <source>
        <dbReference type="SAM" id="SignalP"/>
    </source>
</evidence>
<feature type="signal peptide" evidence="2">
    <location>
        <begin position="1"/>
        <end position="28"/>
    </location>
</feature>
<keyword evidence="2" id="KW-0732">Signal</keyword>
<dbReference type="AlphaFoldDB" id="A0A975SZW9"/>
<evidence type="ECO:0000313" key="4">
    <source>
        <dbReference type="Proteomes" id="UP000683575"/>
    </source>
</evidence>
<dbReference type="EMBL" id="CP077062">
    <property type="protein sequence ID" value="QWZ09029.1"/>
    <property type="molecule type" value="Genomic_DNA"/>
</dbReference>
<accession>A0A975SZW9</accession>
<feature type="compositionally biased region" description="Pro residues" evidence="1">
    <location>
        <begin position="134"/>
        <end position="165"/>
    </location>
</feature>
<organism evidence="3 4">
    <name type="scientific">Nocardioides panacis</name>
    <dbReference type="NCBI Taxonomy" id="2849501"/>
    <lineage>
        <taxon>Bacteria</taxon>
        <taxon>Bacillati</taxon>
        <taxon>Actinomycetota</taxon>
        <taxon>Actinomycetes</taxon>
        <taxon>Propionibacteriales</taxon>
        <taxon>Nocardioidaceae</taxon>
        <taxon>Nocardioides</taxon>
    </lineage>
</organism>
<gene>
    <name evidence="3" type="ORF">KRR39_04155</name>
</gene>
<sequence length="165" mass="16456">MRYTARSRDRSKNLLALLTGAATFGTVAATGAVTGVAAHRSALDTQAREEADAFRAASVRAAAGRAAQRIPWSRVVTVVKDRPRRTVVHTVVVHRASAPGVASAGAGAPVSTPSYVPPAPSSGSSGRGPVTRAPSPPQPAPQPAPAPAPKPAPAPAPAPAPSSGS</sequence>
<reference evidence="3" key="1">
    <citation type="submission" date="2021-06" db="EMBL/GenBank/DDBJ databases">
        <title>Complete genome sequence of Nocardioides sp. G188.</title>
        <authorList>
            <person name="Im W.-T."/>
        </authorList>
    </citation>
    <scope>NUCLEOTIDE SEQUENCE</scope>
    <source>
        <strain evidence="3">G188</strain>
    </source>
</reference>
<dbReference type="KEGG" id="nps:KRR39_04155"/>
<dbReference type="RefSeq" id="WP_216940875.1">
    <property type="nucleotide sequence ID" value="NZ_CP077062.1"/>
</dbReference>
<proteinExistence type="predicted"/>
<feature type="compositionally biased region" description="Low complexity" evidence="1">
    <location>
        <begin position="94"/>
        <end position="114"/>
    </location>
</feature>
<feature type="chain" id="PRO_5038338592" evidence="2">
    <location>
        <begin position="29"/>
        <end position="165"/>
    </location>
</feature>
<protein>
    <submittedName>
        <fullName evidence="3">Uncharacterized protein</fullName>
    </submittedName>
</protein>
<name>A0A975SZW9_9ACTN</name>
<dbReference type="Proteomes" id="UP000683575">
    <property type="component" value="Chromosome"/>
</dbReference>
<keyword evidence="4" id="KW-1185">Reference proteome</keyword>